<reference evidence="2 3" key="1">
    <citation type="submission" date="2019-11" db="EMBL/GenBank/DDBJ databases">
        <authorList>
            <person name="Zheng R.K."/>
            <person name="Sun C.M."/>
        </authorList>
    </citation>
    <scope>NUCLEOTIDE SEQUENCE [LARGE SCALE GENOMIC DNA]</scope>
    <source>
        <strain evidence="2 3">WC007</strain>
    </source>
</reference>
<gene>
    <name evidence="2" type="ORF">GM418_29805</name>
</gene>
<dbReference type="AlphaFoldDB" id="A0A6I6K224"/>
<evidence type="ECO:0000259" key="1">
    <source>
        <dbReference type="Pfam" id="PF03432"/>
    </source>
</evidence>
<evidence type="ECO:0000313" key="2">
    <source>
        <dbReference type="EMBL" id="QGY47709.1"/>
    </source>
</evidence>
<proteinExistence type="predicted"/>
<name>A0A6I6K224_9BACT</name>
<keyword evidence="3" id="KW-1185">Reference proteome</keyword>
<sequence length="305" mass="35781">MVIVIHQSLSTQNALFYNEKKVEQHKAVFFKSGNTPTINPFAGTKYDRLNILHEIEERNSRVKKKGLHISVNPTVLDLVRMGEPGIRSEIDNLMEHLGYGNQPYFVYNHADLDRVHFHIVSTRIDQQTGKKIRDNYEKEKVKRFIQSLQQKYDLTKEIIDDKTDLKFSSKSGYLKLSLEELFYQLNQIESITNKQLYDKSLKLFNVEVRKVKRGHIVCIVDESGKIIRHPMKLSAFDIRPKFHLGAKTVLEINLAKPPVDKFQLAQLARDLNRLVESSRELDLNRKQKIKKSNPSYKQKRYRNRF</sequence>
<accession>A0A6I6K224</accession>
<dbReference type="KEGG" id="mcos:GM418_29805"/>
<protein>
    <submittedName>
        <fullName evidence="2">Relaxase/mobilization nuclease domain-containing protein</fullName>
    </submittedName>
</protein>
<dbReference type="InterPro" id="IPR005094">
    <property type="entry name" value="Endonuclease_MobA/VirD2"/>
</dbReference>
<dbReference type="RefSeq" id="WP_158871842.1">
    <property type="nucleotide sequence ID" value="NZ_CP046401.1"/>
</dbReference>
<dbReference type="EMBL" id="CP046401">
    <property type="protein sequence ID" value="QGY47709.1"/>
    <property type="molecule type" value="Genomic_DNA"/>
</dbReference>
<evidence type="ECO:0000313" key="3">
    <source>
        <dbReference type="Proteomes" id="UP000428260"/>
    </source>
</evidence>
<dbReference type="Pfam" id="PF03432">
    <property type="entry name" value="Relaxase"/>
    <property type="match status" value="1"/>
</dbReference>
<organism evidence="2 3">
    <name type="scientific">Maribellus comscasis</name>
    <dbReference type="NCBI Taxonomy" id="2681766"/>
    <lineage>
        <taxon>Bacteria</taxon>
        <taxon>Pseudomonadati</taxon>
        <taxon>Bacteroidota</taxon>
        <taxon>Bacteroidia</taxon>
        <taxon>Marinilabiliales</taxon>
        <taxon>Prolixibacteraceae</taxon>
        <taxon>Maribellus</taxon>
    </lineage>
</organism>
<feature type="domain" description="MobA/VirD2-like nuclease" evidence="1">
    <location>
        <begin position="52"/>
        <end position="154"/>
    </location>
</feature>
<dbReference type="Proteomes" id="UP000428260">
    <property type="component" value="Chromosome"/>
</dbReference>